<comment type="caution">
    <text evidence="3">The sequence shown here is derived from an EMBL/GenBank/DDBJ whole genome shotgun (WGS) entry which is preliminary data.</text>
</comment>
<dbReference type="EMBL" id="MLFT02000009">
    <property type="protein sequence ID" value="PHT38929.1"/>
    <property type="molecule type" value="Genomic_DNA"/>
</dbReference>
<dbReference type="STRING" id="33114.A0A2G2W165"/>
<proteinExistence type="inferred from homology"/>
<dbReference type="Proteomes" id="UP000224567">
    <property type="component" value="Unassembled WGS sequence"/>
</dbReference>
<sequence length="192" mass="21430">MQKPSTELSAVISWRLLSMLESLFGQQKQGIVIEASEEQIRAISQHASRSKGETRGPFNLLKESPLFGNRFEQFFEAAPEKFERLRDLDTGVGYMNINQGGMVLPHYNTRASWLVMVVEGKGRFDMACPHLGSQSQRQGHYQKVQGSLSVGDVFVIPAGHPLTIIANEGSNLRMAGFEVNGHYNRLNFLAGY</sequence>
<keyword evidence="4" id="KW-1185">Reference proteome</keyword>
<dbReference type="Pfam" id="PF00190">
    <property type="entry name" value="Cupin_1"/>
    <property type="match status" value="1"/>
</dbReference>
<dbReference type="SMART" id="SM00835">
    <property type="entry name" value="Cupin_1"/>
    <property type="match status" value="1"/>
</dbReference>
<name>A0A2G2W165_CAPBA</name>
<evidence type="ECO:0000256" key="1">
    <source>
        <dbReference type="ARBA" id="ARBA00023597"/>
    </source>
</evidence>
<dbReference type="OrthoDB" id="1912756at2759"/>
<dbReference type="SUPFAM" id="SSF51182">
    <property type="entry name" value="RmlC-like cupins"/>
    <property type="match status" value="1"/>
</dbReference>
<evidence type="ECO:0000313" key="4">
    <source>
        <dbReference type="Proteomes" id="UP000224567"/>
    </source>
</evidence>
<reference evidence="3 4" key="1">
    <citation type="journal article" date="2017" name="Genome Biol.">
        <title>New reference genome sequences of hot pepper reveal the massive evolution of plant disease-resistance genes by retroduplication.</title>
        <authorList>
            <person name="Kim S."/>
            <person name="Park J."/>
            <person name="Yeom S.I."/>
            <person name="Kim Y.M."/>
            <person name="Seo E."/>
            <person name="Kim K.T."/>
            <person name="Kim M.S."/>
            <person name="Lee J.M."/>
            <person name="Cheong K."/>
            <person name="Shin H.S."/>
            <person name="Kim S.B."/>
            <person name="Han K."/>
            <person name="Lee J."/>
            <person name="Park M."/>
            <person name="Lee H.A."/>
            <person name="Lee H.Y."/>
            <person name="Lee Y."/>
            <person name="Oh S."/>
            <person name="Lee J.H."/>
            <person name="Choi E."/>
            <person name="Choi E."/>
            <person name="Lee S.E."/>
            <person name="Jeon J."/>
            <person name="Kim H."/>
            <person name="Choi G."/>
            <person name="Song H."/>
            <person name="Lee J."/>
            <person name="Lee S.C."/>
            <person name="Kwon J.K."/>
            <person name="Lee H.Y."/>
            <person name="Koo N."/>
            <person name="Hong Y."/>
            <person name="Kim R.W."/>
            <person name="Kang W.H."/>
            <person name="Huh J.H."/>
            <person name="Kang B.C."/>
            <person name="Yang T.J."/>
            <person name="Lee Y.H."/>
            <person name="Bennetzen J.L."/>
            <person name="Choi D."/>
        </authorList>
    </citation>
    <scope>NUCLEOTIDE SEQUENCE [LARGE SCALE GENOMIC DNA]</scope>
    <source>
        <strain evidence="4">cv. PBC81</strain>
    </source>
</reference>
<dbReference type="InterPro" id="IPR050253">
    <property type="entry name" value="Seed_Storage-Functional"/>
</dbReference>
<dbReference type="AlphaFoldDB" id="A0A2G2W165"/>
<gene>
    <name evidence="3" type="ORF">CQW23_22502</name>
</gene>
<dbReference type="InterPro" id="IPR006045">
    <property type="entry name" value="Cupin_1"/>
</dbReference>
<reference evidence="4" key="2">
    <citation type="journal article" date="2017" name="J. Anim. Genet.">
        <title>Multiple reference genome sequences of hot pepper reveal the massive evolution of plant disease resistance genes by retroduplication.</title>
        <authorList>
            <person name="Kim S."/>
            <person name="Park J."/>
            <person name="Yeom S.-I."/>
            <person name="Kim Y.-M."/>
            <person name="Seo E."/>
            <person name="Kim K.-T."/>
            <person name="Kim M.-S."/>
            <person name="Lee J.M."/>
            <person name="Cheong K."/>
            <person name="Shin H.-S."/>
            <person name="Kim S.-B."/>
            <person name="Han K."/>
            <person name="Lee J."/>
            <person name="Park M."/>
            <person name="Lee H.-A."/>
            <person name="Lee H.-Y."/>
            <person name="Lee Y."/>
            <person name="Oh S."/>
            <person name="Lee J.H."/>
            <person name="Choi E."/>
            <person name="Choi E."/>
            <person name="Lee S.E."/>
            <person name="Jeon J."/>
            <person name="Kim H."/>
            <person name="Choi G."/>
            <person name="Song H."/>
            <person name="Lee J."/>
            <person name="Lee S.-C."/>
            <person name="Kwon J.-K."/>
            <person name="Lee H.-Y."/>
            <person name="Koo N."/>
            <person name="Hong Y."/>
            <person name="Kim R.W."/>
            <person name="Kang W.-H."/>
            <person name="Huh J.H."/>
            <person name="Kang B.-C."/>
            <person name="Yang T.-J."/>
            <person name="Lee Y.-H."/>
            <person name="Bennetzen J.L."/>
            <person name="Choi D."/>
        </authorList>
    </citation>
    <scope>NUCLEOTIDE SEQUENCE [LARGE SCALE GENOMIC DNA]</scope>
    <source>
        <strain evidence="4">cv. PBC81</strain>
    </source>
</reference>
<dbReference type="CDD" id="cd02245">
    <property type="entry name" value="cupin_7S_vicilin-like_C"/>
    <property type="match status" value="1"/>
</dbReference>
<accession>A0A2G2W165</accession>
<dbReference type="PANTHER" id="PTHR31189:SF41">
    <property type="entry name" value="VICILIN C72"/>
    <property type="match status" value="1"/>
</dbReference>
<dbReference type="PANTHER" id="PTHR31189">
    <property type="entry name" value="OS03G0336100 PROTEIN-RELATED"/>
    <property type="match status" value="1"/>
</dbReference>
<dbReference type="Gene3D" id="2.60.120.10">
    <property type="entry name" value="Jelly Rolls"/>
    <property type="match status" value="2"/>
</dbReference>
<comment type="similarity">
    <text evidence="1">Belongs to the 7S seed storage protein family.</text>
</comment>
<evidence type="ECO:0000259" key="2">
    <source>
        <dbReference type="SMART" id="SM00835"/>
    </source>
</evidence>
<dbReference type="InterPro" id="IPR011051">
    <property type="entry name" value="RmlC_Cupin_sf"/>
</dbReference>
<organism evidence="3 4">
    <name type="scientific">Capsicum baccatum</name>
    <name type="common">Peruvian pepper</name>
    <dbReference type="NCBI Taxonomy" id="33114"/>
    <lineage>
        <taxon>Eukaryota</taxon>
        <taxon>Viridiplantae</taxon>
        <taxon>Streptophyta</taxon>
        <taxon>Embryophyta</taxon>
        <taxon>Tracheophyta</taxon>
        <taxon>Spermatophyta</taxon>
        <taxon>Magnoliopsida</taxon>
        <taxon>eudicotyledons</taxon>
        <taxon>Gunneridae</taxon>
        <taxon>Pentapetalae</taxon>
        <taxon>asterids</taxon>
        <taxon>lamiids</taxon>
        <taxon>Solanales</taxon>
        <taxon>Solanaceae</taxon>
        <taxon>Solanoideae</taxon>
        <taxon>Capsiceae</taxon>
        <taxon>Capsicum</taxon>
    </lineage>
</organism>
<protein>
    <recommendedName>
        <fullName evidence="2">Cupin type-1 domain-containing protein</fullName>
    </recommendedName>
</protein>
<feature type="domain" description="Cupin type-1" evidence="2">
    <location>
        <begin position="58"/>
        <end position="192"/>
    </location>
</feature>
<evidence type="ECO:0000313" key="3">
    <source>
        <dbReference type="EMBL" id="PHT38929.1"/>
    </source>
</evidence>
<dbReference type="InterPro" id="IPR014710">
    <property type="entry name" value="RmlC-like_jellyroll"/>
</dbReference>